<dbReference type="KEGG" id="bpg:Bathy06g02060"/>
<gene>
    <name evidence="1" type="ORF">Bathy06g02060</name>
</gene>
<dbReference type="RefSeq" id="XP_007512730.1">
    <property type="nucleotide sequence ID" value="XM_007512668.1"/>
</dbReference>
<sequence>MSFSFCVSCRFPFAQSRTPNPQTTFRSHRDVKVRSNTNHRLLERDVLWSGGGSGAIKAIDESIMLRFQSDWSATDASSAVSFLSNRWRVALEIFRYERARVGLDEDRWFLGWHEKKSYVGKTYLNEEDEMGPARGEIYVSKYALLDDDFSTFIGVLRHELAHAMCGPLEDHGWKWQKACKAIECDEEWVCEANRKFYVRPKTSLMWTKRDGQLFLEGGKDAMFRALPRGCWERTIYDSESNRTVYENADGLKIDPFALKETYEIL</sequence>
<keyword evidence="2" id="KW-1185">Reference proteome</keyword>
<evidence type="ECO:0000313" key="2">
    <source>
        <dbReference type="Proteomes" id="UP000198341"/>
    </source>
</evidence>
<evidence type="ECO:0000313" key="1">
    <source>
        <dbReference type="EMBL" id="CCO17330.1"/>
    </source>
</evidence>
<accession>K8EXX8</accession>
<dbReference type="GeneID" id="19015186"/>
<proteinExistence type="predicted"/>
<protein>
    <recommendedName>
        <fullName evidence="3">SprT-like domain-containing protein</fullName>
    </recommendedName>
</protein>
<dbReference type="EMBL" id="FO082273">
    <property type="protein sequence ID" value="CCO17330.1"/>
    <property type="molecule type" value="Genomic_DNA"/>
</dbReference>
<dbReference type="AlphaFoldDB" id="K8EXX8"/>
<dbReference type="Proteomes" id="UP000198341">
    <property type="component" value="Chromosome 6"/>
</dbReference>
<name>K8EXX8_9CHLO</name>
<organism evidence="1 2">
    <name type="scientific">Bathycoccus prasinos</name>
    <dbReference type="NCBI Taxonomy" id="41875"/>
    <lineage>
        <taxon>Eukaryota</taxon>
        <taxon>Viridiplantae</taxon>
        <taxon>Chlorophyta</taxon>
        <taxon>Mamiellophyceae</taxon>
        <taxon>Mamiellales</taxon>
        <taxon>Bathycoccaceae</taxon>
        <taxon>Bathycoccus</taxon>
    </lineage>
</organism>
<reference evidence="1 2" key="1">
    <citation type="submission" date="2011-10" db="EMBL/GenBank/DDBJ databases">
        <authorList>
            <person name="Genoscope - CEA"/>
        </authorList>
    </citation>
    <scope>NUCLEOTIDE SEQUENCE [LARGE SCALE GENOMIC DNA]</scope>
    <source>
        <strain evidence="1 2">RCC 1105</strain>
    </source>
</reference>
<dbReference type="OrthoDB" id="497596at2759"/>
<evidence type="ECO:0008006" key="3">
    <source>
        <dbReference type="Google" id="ProtNLM"/>
    </source>
</evidence>